<comment type="subunit">
    <text evidence="4">The methyltransferase is composed of M and S polypeptides.</text>
</comment>
<dbReference type="RefSeq" id="WP_264325806.1">
    <property type="nucleotide sequence ID" value="NZ_JADEXQ010000049.1"/>
</dbReference>
<dbReference type="SUPFAM" id="SSF116734">
    <property type="entry name" value="DNA methylase specificity domain"/>
    <property type="match status" value="2"/>
</dbReference>
<dbReference type="InterPro" id="IPR000055">
    <property type="entry name" value="Restrct_endonuc_typeI_TRD"/>
</dbReference>
<feature type="domain" description="Type I restriction modification DNA specificity" evidence="5">
    <location>
        <begin position="86"/>
        <end position="257"/>
    </location>
</feature>
<keyword evidence="2" id="KW-0680">Restriction system</keyword>
<dbReference type="GO" id="GO:0003677">
    <property type="term" value="F:DNA binding"/>
    <property type="evidence" value="ECO:0007669"/>
    <property type="project" value="UniProtKB-KW"/>
</dbReference>
<evidence type="ECO:0000256" key="2">
    <source>
        <dbReference type="ARBA" id="ARBA00022747"/>
    </source>
</evidence>
<reference evidence="6" key="1">
    <citation type="submission" date="2020-10" db="EMBL/GenBank/DDBJ databases">
        <authorList>
            <person name="Castelo-Branco R."/>
            <person name="Eusebio N."/>
            <person name="Adriana R."/>
            <person name="Vieira A."/>
            <person name="Brugerolle De Fraissinette N."/>
            <person name="Rezende De Castro R."/>
            <person name="Schneider M.P."/>
            <person name="Vasconcelos V."/>
            <person name="Leao P.N."/>
        </authorList>
    </citation>
    <scope>NUCLEOTIDE SEQUENCE</scope>
    <source>
        <strain evidence="6">LEGE 11480</strain>
    </source>
</reference>
<dbReference type="Gene3D" id="3.90.220.20">
    <property type="entry name" value="DNA methylase specificity domains"/>
    <property type="match status" value="2"/>
</dbReference>
<keyword evidence="7" id="KW-1185">Reference proteome</keyword>
<keyword evidence="6" id="KW-0540">Nuclease</keyword>
<protein>
    <submittedName>
        <fullName evidence="6">Restriction endonuclease subunit S</fullName>
    </submittedName>
</protein>
<dbReference type="InterPro" id="IPR051212">
    <property type="entry name" value="Type-I_RE_S_subunit"/>
</dbReference>
<sequence>MDLQTFWDNFDVIAAAPGGVQRLRELILDLAVRGKLVPQDQMDESAAKLLENISERHTLLDPKQYRKPKNLLPINEIEKPFDSPLGWSWCRFTDVGLLGRGKSKHRPRNDPALYAGGTIPLVQTGDVARADQKVLTHTALYNEAGLAQSRLWPKGTLCITIAANIADSAILAFDACFPDSVVGFIPTSPIESASYFDFFIRTMKSRLEDFAPSTAQKNINLAILNEVLIPLPPLAEQKRIVAKVDELMALCDRYEAAKVNQDTLRTKLRASSIDALMNADTDEALNASWEFVCYNWINLSQTLPGIDNLRKVILQLGVRGKLVPQNVADEPVSSLLEKADEHRNHLEAIGKIRKQKKKIMLHRLTWHVPKHWEATGLSKVAFSYDHLRVPINKTERATRHGNIPYYGANGQVGWIDEALFDEDLVLVVEDETFIGRVKPFSYQISGKAWVNNHAHVLKPSHALEPEFLNCVLMFYPFAPLTSGTTGRRKLNQQTLMGIEIPLPPLAEQKRIVAKVDQLMTLCDTLETHLRETQEKSKALAAAVVGQLEI</sequence>
<comment type="caution">
    <text evidence="6">The sequence shown here is derived from an EMBL/GenBank/DDBJ whole genome shotgun (WGS) entry which is preliminary data.</text>
</comment>
<evidence type="ECO:0000313" key="7">
    <source>
        <dbReference type="Proteomes" id="UP000625316"/>
    </source>
</evidence>
<dbReference type="PANTHER" id="PTHR43140:SF1">
    <property type="entry name" value="TYPE I RESTRICTION ENZYME ECOKI SPECIFICITY SUBUNIT"/>
    <property type="match status" value="1"/>
</dbReference>
<evidence type="ECO:0000256" key="4">
    <source>
        <dbReference type="ARBA" id="ARBA00038652"/>
    </source>
</evidence>
<proteinExistence type="inferred from homology"/>
<dbReference type="AlphaFoldDB" id="A0A928VRS1"/>
<evidence type="ECO:0000313" key="6">
    <source>
        <dbReference type="EMBL" id="MBE9030974.1"/>
    </source>
</evidence>
<dbReference type="GO" id="GO:0004519">
    <property type="term" value="F:endonuclease activity"/>
    <property type="evidence" value="ECO:0007669"/>
    <property type="project" value="UniProtKB-KW"/>
</dbReference>
<accession>A0A928VRS1</accession>
<dbReference type="GO" id="GO:0009307">
    <property type="term" value="P:DNA restriction-modification system"/>
    <property type="evidence" value="ECO:0007669"/>
    <property type="project" value="UniProtKB-KW"/>
</dbReference>
<keyword evidence="6" id="KW-0255">Endonuclease</keyword>
<evidence type="ECO:0000256" key="3">
    <source>
        <dbReference type="ARBA" id="ARBA00023125"/>
    </source>
</evidence>
<keyword evidence="3" id="KW-0238">DNA-binding</keyword>
<keyword evidence="6" id="KW-0378">Hydrolase</keyword>
<dbReference type="InterPro" id="IPR044946">
    <property type="entry name" value="Restrct_endonuc_typeI_TRD_sf"/>
</dbReference>
<dbReference type="EMBL" id="JADEXQ010000049">
    <property type="protein sequence ID" value="MBE9030974.1"/>
    <property type="molecule type" value="Genomic_DNA"/>
</dbReference>
<comment type="similarity">
    <text evidence="1">Belongs to the type-I restriction system S methylase family.</text>
</comment>
<evidence type="ECO:0000259" key="5">
    <source>
        <dbReference type="Pfam" id="PF01420"/>
    </source>
</evidence>
<evidence type="ECO:0000256" key="1">
    <source>
        <dbReference type="ARBA" id="ARBA00010923"/>
    </source>
</evidence>
<dbReference type="Pfam" id="PF01420">
    <property type="entry name" value="Methylase_S"/>
    <property type="match status" value="2"/>
</dbReference>
<feature type="domain" description="Type I restriction modification DNA specificity" evidence="5">
    <location>
        <begin position="394"/>
        <end position="531"/>
    </location>
</feature>
<dbReference type="CDD" id="cd17282">
    <property type="entry name" value="RMtype1_S_Eco16444ORF1681_TRD1-CR1_like"/>
    <property type="match status" value="1"/>
</dbReference>
<name>A0A928VRS1_9CYAN</name>
<gene>
    <name evidence="6" type="ORF">IQ266_14660</name>
</gene>
<dbReference type="CDD" id="cd17262">
    <property type="entry name" value="RMtype1_S_Aco12261I-TRD2-CR2"/>
    <property type="match status" value="1"/>
</dbReference>
<dbReference type="PANTHER" id="PTHR43140">
    <property type="entry name" value="TYPE-1 RESTRICTION ENZYME ECOKI SPECIFICITY PROTEIN"/>
    <property type="match status" value="1"/>
</dbReference>
<organism evidence="6 7">
    <name type="scientific">Romeriopsis navalis LEGE 11480</name>
    <dbReference type="NCBI Taxonomy" id="2777977"/>
    <lineage>
        <taxon>Bacteria</taxon>
        <taxon>Bacillati</taxon>
        <taxon>Cyanobacteriota</taxon>
        <taxon>Cyanophyceae</taxon>
        <taxon>Leptolyngbyales</taxon>
        <taxon>Leptolyngbyaceae</taxon>
        <taxon>Romeriopsis</taxon>
        <taxon>Romeriopsis navalis</taxon>
    </lineage>
</organism>
<dbReference type="Proteomes" id="UP000625316">
    <property type="component" value="Unassembled WGS sequence"/>
</dbReference>